<dbReference type="InterPro" id="IPR036249">
    <property type="entry name" value="Thioredoxin-like_sf"/>
</dbReference>
<sequence length="169" mass="19563">MLNHLLKLLILIAPLLFLSGFSSSLVQAQGQEINWQPFEKAINKARSTKKPILVDVWAPWCGWCHKMEKDVYPALVSTLKENFLLTRINRDNHKATYQYNGQRYSAIRLTQKFKIQSVPGLVFLSEEGQYLLHISGFISANKLRPILLWISSKSYQEQSYADFISQHKH</sequence>
<dbReference type="RefSeq" id="WP_148899731.1">
    <property type="nucleotide sequence ID" value="NZ_VNHY01000004.1"/>
</dbReference>
<evidence type="ECO:0000256" key="2">
    <source>
        <dbReference type="ARBA" id="ARBA00023284"/>
    </source>
</evidence>
<proteinExistence type="predicted"/>
<dbReference type="EMBL" id="VNHY01000004">
    <property type="protein sequence ID" value="TYP92173.1"/>
    <property type="molecule type" value="Genomic_DNA"/>
</dbReference>
<evidence type="ECO:0000256" key="3">
    <source>
        <dbReference type="SAM" id="SignalP"/>
    </source>
</evidence>
<dbReference type="PANTHER" id="PTHR15337">
    <property type="entry name" value="ANTERIOR GRADIENT PROTEIN-RELATED"/>
    <property type="match status" value="1"/>
</dbReference>
<dbReference type="PROSITE" id="PS00194">
    <property type="entry name" value="THIOREDOXIN_1"/>
    <property type="match status" value="1"/>
</dbReference>
<evidence type="ECO:0000256" key="1">
    <source>
        <dbReference type="ARBA" id="ARBA00022729"/>
    </source>
</evidence>
<comment type="caution">
    <text evidence="5">The sequence shown here is derived from an EMBL/GenBank/DDBJ whole genome shotgun (WGS) entry which is preliminary data.</text>
</comment>
<dbReference type="Proteomes" id="UP000324595">
    <property type="component" value="Unassembled WGS sequence"/>
</dbReference>
<dbReference type="Pfam" id="PF03190">
    <property type="entry name" value="Thioredox_DsbH"/>
    <property type="match status" value="1"/>
</dbReference>
<dbReference type="PROSITE" id="PS51352">
    <property type="entry name" value="THIOREDOXIN_2"/>
    <property type="match status" value="1"/>
</dbReference>
<dbReference type="PANTHER" id="PTHR15337:SF11">
    <property type="entry name" value="THIOREDOXIN DOMAIN-CONTAINING PROTEIN"/>
    <property type="match status" value="1"/>
</dbReference>
<feature type="chain" id="PRO_5022854104" evidence="3">
    <location>
        <begin position="29"/>
        <end position="169"/>
    </location>
</feature>
<protein>
    <submittedName>
        <fullName evidence="5">Thioredoxin-related protein</fullName>
    </submittedName>
</protein>
<evidence type="ECO:0000259" key="4">
    <source>
        <dbReference type="PROSITE" id="PS51352"/>
    </source>
</evidence>
<keyword evidence="1 3" id="KW-0732">Signal</keyword>
<name>A0A5D3YGP1_9BACT</name>
<dbReference type="InterPro" id="IPR017937">
    <property type="entry name" value="Thioredoxin_CS"/>
</dbReference>
<dbReference type="AlphaFoldDB" id="A0A5D3YGP1"/>
<dbReference type="InterPro" id="IPR004879">
    <property type="entry name" value="Ssp411-like_TRX"/>
</dbReference>
<dbReference type="Gene3D" id="3.40.30.10">
    <property type="entry name" value="Glutaredoxin"/>
    <property type="match status" value="1"/>
</dbReference>
<evidence type="ECO:0000313" key="5">
    <source>
        <dbReference type="EMBL" id="TYP92173.1"/>
    </source>
</evidence>
<gene>
    <name evidence="5" type="ORF">LX73_2423</name>
</gene>
<dbReference type="InterPro" id="IPR013766">
    <property type="entry name" value="Thioredoxin_domain"/>
</dbReference>
<accession>A0A5D3YGP1</accession>
<organism evidence="5 6">
    <name type="scientific">Fodinibius salinus</name>
    <dbReference type="NCBI Taxonomy" id="860790"/>
    <lineage>
        <taxon>Bacteria</taxon>
        <taxon>Pseudomonadati</taxon>
        <taxon>Balneolota</taxon>
        <taxon>Balneolia</taxon>
        <taxon>Balneolales</taxon>
        <taxon>Balneolaceae</taxon>
        <taxon>Fodinibius</taxon>
    </lineage>
</organism>
<dbReference type="SUPFAM" id="SSF52833">
    <property type="entry name" value="Thioredoxin-like"/>
    <property type="match status" value="1"/>
</dbReference>
<keyword evidence="2" id="KW-0676">Redox-active center</keyword>
<keyword evidence="6" id="KW-1185">Reference proteome</keyword>
<dbReference type="InterPro" id="IPR051099">
    <property type="entry name" value="AGR/TXD"/>
</dbReference>
<dbReference type="OrthoDB" id="9811036at2"/>
<reference evidence="5 6" key="1">
    <citation type="submission" date="2019-07" db="EMBL/GenBank/DDBJ databases">
        <title>Genomic Encyclopedia of Archaeal and Bacterial Type Strains, Phase II (KMG-II): from individual species to whole genera.</title>
        <authorList>
            <person name="Goeker M."/>
        </authorList>
    </citation>
    <scope>NUCLEOTIDE SEQUENCE [LARGE SCALE GENOMIC DNA]</scope>
    <source>
        <strain evidence="5 6">DSM 21935</strain>
    </source>
</reference>
<dbReference type="CDD" id="cd02947">
    <property type="entry name" value="TRX_family"/>
    <property type="match status" value="1"/>
</dbReference>
<evidence type="ECO:0000313" key="6">
    <source>
        <dbReference type="Proteomes" id="UP000324595"/>
    </source>
</evidence>
<feature type="signal peptide" evidence="3">
    <location>
        <begin position="1"/>
        <end position="28"/>
    </location>
</feature>
<feature type="domain" description="Thioredoxin" evidence="4">
    <location>
        <begin position="12"/>
        <end position="152"/>
    </location>
</feature>